<evidence type="ECO:0000313" key="8">
    <source>
        <dbReference type="Proteomes" id="UP000271700"/>
    </source>
</evidence>
<keyword evidence="8" id="KW-1185">Reference proteome</keyword>
<dbReference type="EMBL" id="RCCT01000002">
    <property type="protein sequence ID" value="RLK08012.1"/>
    <property type="molecule type" value="Genomic_DNA"/>
</dbReference>
<dbReference type="Pfam" id="PF00440">
    <property type="entry name" value="TetR_N"/>
    <property type="match status" value="1"/>
</dbReference>
<dbReference type="InterPro" id="IPR039538">
    <property type="entry name" value="BetI_C"/>
</dbReference>
<evidence type="ECO:0000256" key="5">
    <source>
        <dbReference type="PROSITE-ProRule" id="PRU00335"/>
    </source>
</evidence>
<dbReference type="PANTHER" id="PTHR43479">
    <property type="entry name" value="ACREF/ENVCD OPERON REPRESSOR-RELATED"/>
    <property type="match status" value="1"/>
</dbReference>
<dbReference type="OrthoDB" id="7336460at2"/>
<dbReference type="SUPFAM" id="SSF46689">
    <property type="entry name" value="Homeodomain-like"/>
    <property type="match status" value="1"/>
</dbReference>
<reference evidence="7 8" key="1">
    <citation type="submission" date="2018-10" db="EMBL/GenBank/DDBJ databases">
        <title>Genomic Encyclopedia of Archaeal and Bacterial Type Strains, Phase II (KMG-II): from individual species to whole genera.</title>
        <authorList>
            <person name="Goeker M."/>
        </authorList>
    </citation>
    <scope>NUCLEOTIDE SEQUENCE [LARGE SCALE GENOMIC DNA]</scope>
    <source>
        <strain evidence="7 8">DSM 29317</strain>
    </source>
</reference>
<dbReference type="InterPro" id="IPR001647">
    <property type="entry name" value="HTH_TetR"/>
</dbReference>
<dbReference type="Proteomes" id="UP000271700">
    <property type="component" value="Unassembled WGS sequence"/>
</dbReference>
<accession>A0A497ZK05</accession>
<dbReference type="InterPro" id="IPR023772">
    <property type="entry name" value="DNA-bd_HTH_TetR-type_CS"/>
</dbReference>
<dbReference type="GO" id="GO:0003677">
    <property type="term" value="F:DNA binding"/>
    <property type="evidence" value="ECO:0007669"/>
    <property type="project" value="UniProtKB-UniRule"/>
</dbReference>
<dbReference type="RefSeq" id="WP_010437470.1">
    <property type="nucleotide sequence ID" value="NZ_AEYW01000001.1"/>
</dbReference>
<evidence type="ECO:0000256" key="3">
    <source>
        <dbReference type="ARBA" id="ARBA00023125"/>
    </source>
</evidence>
<dbReference type="PROSITE" id="PS01081">
    <property type="entry name" value="HTH_TETR_1"/>
    <property type="match status" value="1"/>
</dbReference>
<evidence type="ECO:0000256" key="1">
    <source>
        <dbReference type="ARBA" id="ARBA00022491"/>
    </source>
</evidence>
<dbReference type="PROSITE" id="PS50977">
    <property type="entry name" value="HTH_TETR_2"/>
    <property type="match status" value="1"/>
</dbReference>
<dbReference type="InterPro" id="IPR009057">
    <property type="entry name" value="Homeodomain-like_sf"/>
</dbReference>
<protein>
    <submittedName>
        <fullName evidence="7">TetR family transcriptional regulator</fullName>
    </submittedName>
</protein>
<keyword evidence="3 5" id="KW-0238">DNA-binding</keyword>
<dbReference type="PRINTS" id="PR00455">
    <property type="entry name" value="HTHTETR"/>
</dbReference>
<keyword evidence="4" id="KW-0804">Transcription</keyword>
<evidence type="ECO:0000259" key="6">
    <source>
        <dbReference type="PROSITE" id="PS50977"/>
    </source>
</evidence>
<dbReference type="STRING" id="981384.GCA_000192475_04285"/>
<name>A0A497ZK05_9RHOB</name>
<evidence type="ECO:0000313" key="7">
    <source>
        <dbReference type="EMBL" id="RLK08012.1"/>
    </source>
</evidence>
<dbReference type="InterPro" id="IPR050624">
    <property type="entry name" value="HTH-type_Tx_Regulator"/>
</dbReference>
<comment type="caution">
    <text evidence="7">The sequence shown here is derived from an EMBL/GenBank/DDBJ whole genome shotgun (WGS) entry which is preliminary data.</text>
</comment>
<gene>
    <name evidence="7" type="ORF">CLV75_1679</name>
</gene>
<dbReference type="PANTHER" id="PTHR43479:SF11">
    <property type="entry name" value="ACREF_ENVCD OPERON REPRESSOR-RELATED"/>
    <property type="match status" value="1"/>
</dbReference>
<dbReference type="InterPro" id="IPR036271">
    <property type="entry name" value="Tet_transcr_reg_TetR-rel_C_sf"/>
</dbReference>
<feature type="domain" description="HTH tetR-type" evidence="6">
    <location>
        <begin position="10"/>
        <end position="70"/>
    </location>
</feature>
<evidence type="ECO:0000256" key="2">
    <source>
        <dbReference type="ARBA" id="ARBA00023015"/>
    </source>
</evidence>
<keyword evidence="1" id="KW-0678">Repressor</keyword>
<sequence>MTGRRQEIRERNRLSLIEAVLDSVAEKGISETSVSEIIQRAELSRGMIHLHFGGKDNLVDEAARHSSEQYYNGIYDLLETTGQTGQEHIEMIVRGDLSEAILNKKTVSIWYAFRGEARNRAAIAAFSDTRDAKLRNLVFNAFARIAKEAGTEHPNQVARDATHGTLAMLEGMWTDYLLHPDSFDRDEAMRIVFRFLRAMFPMHFDLNGALLFE</sequence>
<dbReference type="SUPFAM" id="SSF48498">
    <property type="entry name" value="Tetracyclin repressor-like, C-terminal domain"/>
    <property type="match status" value="1"/>
</dbReference>
<proteinExistence type="predicted"/>
<feature type="DNA-binding region" description="H-T-H motif" evidence="5">
    <location>
        <begin position="33"/>
        <end position="52"/>
    </location>
</feature>
<dbReference type="Pfam" id="PF13977">
    <property type="entry name" value="TetR_C_6"/>
    <property type="match status" value="1"/>
</dbReference>
<dbReference type="AlphaFoldDB" id="A0A497ZK05"/>
<evidence type="ECO:0000256" key="4">
    <source>
        <dbReference type="ARBA" id="ARBA00023163"/>
    </source>
</evidence>
<keyword evidence="2" id="KW-0805">Transcription regulation</keyword>
<dbReference type="Gene3D" id="1.10.357.10">
    <property type="entry name" value="Tetracycline Repressor, domain 2"/>
    <property type="match status" value="1"/>
</dbReference>
<organism evidence="7 8">
    <name type="scientific">Ruegeria conchae</name>
    <dbReference type="NCBI Taxonomy" id="981384"/>
    <lineage>
        <taxon>Bacteria</taxon>
        <taxon>Pseudomonadati</taxon>
        <taxon>Pseudomonadota</taxon>
        <taxon>Alphaproteobacteria</taxon>
        <taxon>Rhodobacterales</taxon>
        <taxon>Roseobacteraceae</taxon>
        <taxon>Ruegeria</taxon>
    </lineage>
</organism>